<dbReference type="EMBL" id="JABWGN010000012">
    <property type="protein sequence ID" value="NUW35611.1"/>
    <property type="molecule type" value="Genomic_DNA"/>
</dbReference>
<organism evidence="2 3">
    <name type="scientific">Nonomuraea montanisoli</name>
    <dbReference type="NCBI Taxonomy" id="2741721"/>
    <lineage>
        <taxon>Bacteria</taxon>
        <taxon>Bacillati</taxon>
        <taxon>Actinomycetota</taxon>
        <taxon>Actinomycetes</taxon>
        <taxon>Streptosporangiales</taxon>
        <taxon>Streptosporangiaceae</taxon>
        <taxon>Nonomuraea</taxon>
    </lineage>
</organism>
<sequence>MVALEGRNVKRSQKESMDADAPRLWEVEPLSRVTAVAALRVFHADASNPRPVGRPAKRYRFRSELGHVLGNDERIEAARVALKRAARASGIRLADVLAVGAGTIGLVDPRSGAVIQSPALPRWAGVNLKAALSRSDPDPCSSATTPTSAPWPSTGKEPPTTPATSCTCWPDTRSQWES</sequence>
<dbReference type="Gene3D" id="3.30.420.40">
    <property type="match status" value="1"/>
</dbReference>
<dbReference type="Proteomes" id="UP000586042">
    <property type="component" value="Unassembled WGS sequence"/>
</dbReference>
<name>A0A7Y6M6H6_9ACTN</name>
<feature type="compositionally biased region" description="Polar residues" evidence="1">
    <location>
        <begin position="162"/>
        <end position="178"/>
    </location>
</feature>
<feature type="region of interest" description="Disordered" evidence="1">
    <location>
        <begin position="1"/>
        <end position="21"/>
    </location>
</feature>
<evidence type="ECO:0000256" key="1">
    <source>
        <dbReference type="SAM" id="MobiDB-lite"/>
    </source>
</evidence>
<keyword evidence="3" id="KW-1185">Reference proteome</keyword>
<evidence type="ECO:0008006" key="4">
    <source>
        <dbReference type="Google" id="ProtNLM"/>
    </source>
</evidence>
<feature type="region of interest" description="Disordered" evidence="1">
    <location>
        <begin position="133"/>
        <end position="178"/>
    </location>
</feature>
<evidence type="ECO:0000313" key="3">
    <source>
        <dbReference type="Proteomes" id="UP000586042"/>
    </source>
</evidence>
<dbReference type="SUPFAM" id="SSF53067">
    <property type="entry name" value="Actin-like ATPase domain"/>
    <property type="match status" value="1"/>
</dbReference>
<comment type="caution">
    <text evidence="2">The sequence shown here is derived from an EMBL/GenBank/DDBJ whole genome shotgun (WGS) entry which is preliminary data.</text>
</comment>
<gene>
    <name evidence="2" type="ORF">HTZ77_29890</name>
</gene>
<dbReference type="AlphaFoldDB" id="A0A7Y6M6H6"/>
<protein>
    <recommendedName>
        <fullName evidence="4">ROK family protein</fullName>
    </recommendedName>
</protein>
<proteinExistence type="predicted"/>
<accession>A0A7Y6M6H6</accession>
<dbReference type="RefSeq" id="WP_175593066.1">
    <property type="nucleotide sequence ID" value="NZ_JABWGN010000012.1"/>
</dbReference>
<reference evidence="2 3" key="1">
    <citation type="submission" date="2020-06" db="EMBL/GenBank/DDBJ databases">
        <title>Nonomuraea sp. SMC257, a novel actinomycete isolated from soil.</title>
        <authorList>
            <person name="Chanama M."/>
        </authorList>
    </citation>
    <scope>NUCLEOTIDE SEQUENCE [LARGE SCALE GENOMIC DNA]</scope>
    <source>
        <strain evidence="2 3">SMC257</strain>
    </source>
</reference>
<evidence type="ECO:0000313" key="2">
    <source>
        <dbReference type="EMBL" id="NUW35611.1"/>
    </source>
</evidence>
<feature type="compositionally biased region" description="Basic and acidic residues" evidence="1">
    <location>
        <begin position="12"/>
        <end position="21"/>
    </location>
</feature>
<dbReference type="InterPro" id="IPR043129">
    <property type="entry name" value="ATPase_NBD"/>
</dbReference>
<feature type="compositionally biased region" description="Low complexity" evidence="1">
    <location>
        <begin position="138"/>
        <end position="154"/>
    </location>
</feature>
<dbReference type="CDD" id="cd23763">
    <property type="entry name" value="ASKHA_ATPase_ROK"/>
    <property type="match status" value="1"/>
</dbReference>